<dbReference type="Gene3D" id="2.60.120.260">
    <property type="entry name" value="Galactose-binding domain-like"/>
    <property type="match status" value="1"/>
</dbReference>
<dbReference type="PANTHER" id="PTHR14093">
    <property type="entry name" value="HLA CLASS II GAMMA CHAIN"/>
    <property type="match status" value="1"/>
</dbReference>
<evidence type="ECO:0000313" key="7">
    <source>
        <dbReference type="Proteomes" id="UP001648503"/>
    </source>
</evidence>
<feature type="compositionally biased region" description="Basic residues" evidence="4">
    <location>
        <begin position="723"/>
        <end position="734"/>
    </location>
</feature>
<accession>A0ABQ8EUQ9</accession>
<dbReference type="InterPro" id="IPR052001">
    <property type="entry name" value="MHC-II_Gamma/Thyroglobulin"/>
</dbReference>
<dbReference type="PANTHER" id="PTHR14093:SF21">
    <property type="entry name" value="EXPRESSED PROTEIN"/>
    <property type="match status" value="1"/>
</dbReference>
<evidence type="ECO:0000256" key="2">
    <source>
        <dbReference type="ARBA" id="ARBA00022525"/>
    </source>
</evidence>
<reference evidence="6 7" key="1">
    <citation type="submission" date="2021-02" db="EMBL/GenBank/DDBJ databases">
        <title>Variation within the Batrachochytrium salamandrivorans European outbreak.</title>
        <authorList>
            <person name="Kelly M."/>
            <person name="Pasmans F."/>
            <person name="Shea T.P."/>
            <person name="Munoz J.F."/>
            <person name="Carranza S."/>
            <person name="Cuomo C.A."/>
            <person name="Martel A."/>
        </authorList>
    </citation>
    <scope>NUCLEOTIDE SEQUENCE [LARGE SCALE GENOMIC DNA]</scope>
    <source>
        <strain evidence="6 7">AMFP18/2</strain>
    </source>
</reference>
<feature type="region of interest" description="Disordered" evidence="4">
    <location>
        <begin position="716"/>
        <end position="777"/>
    </location>
</feature>
<gene>
    <name evidence="6" type="ORF">BASA50_000262</name>
</gene>
<comment type="caution">
    <text evidence="6">The sequence shown here is derived from an EMBL/GenBank/DDBJ whole genome shotgun (WGS) entry which is preliminary data.</text>
</comment>
<keyword evidence="7" id="KW-1185">Reference proteome</keyword>
<feature type="chain" id="PRO_5046221885" description="VWFD domain-containing protein" evidence="5">
    <location>
        <begin position="24"/>
        <end position="777"/>
    </location>
</feature>
<evidence type="ECO:0000256" key="5">
    <source>
        <dbReference type="SAM" id="SignalP"/>
    </source>
</evidence>
<evidence type="ECO:0000256" key="1">
    <source>
        <dbReference type="ARBA" id="ARBA00004613"/>
    </source>
</evidence>
<protein>
    <recommendedName>
        <fullName evidence="8">VWFD domain-containing protein</fullName>
    </recommendedName>
</protein>
<proteinExistence type="predicted"/>
<keyword evidence="2" id="KW-0964">Secreted</keyword>
<dbReference type="EMBL" id="JAFCIX010000570">
    <property type="protein sequence ID" value="KAH6586898.1"/>
    <property type="molecule type" value="Genomic_DNA"/>
</dbReference>
<keyword evidence="3" id="KW-0325">Glycoprotein</keyword>
<comment type="subcellular location">
    <subcellularLocation>
        <location evidence="1">Secreted</location>
    </subcellularLocation>
</comment>
<dbReference type="Proteomes" id="UP001648503">
    <property type="component" value="Unassembled WGS sequence"/>
</dbReference>
<feature type="compositionally biased region" description="Basic and acidic residues" evidence="4">
    <location>
        <begin position="751"/>
        <end position="777"/>
    </location>
</feature>
<feature type="signal peptide" evidence="5">
    <location>
        <begin position="1"/>
        <end position="23"/>
    </location>
</feature>
<sequence>MTPAIRTSWKAVLVAALIGLSQAAVTDTHSVSIVLVVDDSYSLSIDGVKSEVPYSGSSWSTVKNLTKTLTGDGPWLISLAATDYGNVAGLFAAVNLDGVPYSTTATSTNKFRMTPVTPGIGWDTNPLYPDGQWYTQTSDVCTGYNSQWASMLTTLDSMTKGQVARSMWYPDCTATGTNAAPKKMFFRLVLSLPPPCVDEVTATSIISVSSVSSRVAIVSPATASAAVPTTTVLSASHKIDVTMVVDDAYDLSLDGENHSVAVSDSSWYNIQTYTKTVYGDGPWLISVHGYDIGTIAGLFAQVSLDGVVYSTTAAANNKFRMTPNTPTSGWNTNVSYPDSNWYTQTTDVCASAFSLWATMFTTLDKKTTGQVARGMWYPDCYNVGSFSNPKHMYFRMKVIAPKATTTSTIRVVSASLVGASVSTIAAVPVVSTTSLLPTANPFISSTNVMIATTRASSMIPSSTTKDTPISTIATTSAAPIVRVASSSIAVVVPTTSAAPIPYVASSSIAVVAPTTSAAPIPYVASSSIAVVVPTTSAAPIPYVASSSIAVVVPTTSAAPIPYVASSSIAVVVPTTSAAPILNVASSSIAVVVPTTSVARIVYVASSSIAVVVPTTSAAPILNVASSSIAVVVPTTSAAPILNVASSSIAVVVPTTSVAPILNVESSSIAVVAPTTSVAPIVRVASSSIAVVAPTTSAAPIPYVESSSTAPAYAATSTSAAVKPTHKPVPRHRAHPRSDDTIVVIRLSDPFPKYESDDERSSRKDDGDDDYHESKVYN</sequence>
<evidence type="ECO:0000256" key="3">
    <source>
        <dbReference type="ARBA" id="ARBA00023180"/>
    </source>
</evidence>
<name>A0ABQ8EUQ9_9FUNG</name>
<keyword evidence="5" id="KW-0732">Signal</keyword>
<evidence type="ECO:0000256" key="4">
    <source>
        <dbReference type="SAM" id="MobiDB-lite"/>
    </source>
</evidence>
<organism evidence="6 7">
    <name type="scientific">Batrachochytrium salamandrivorans</name>
    <dbReference type="NCBI Taxonomy" id="1357716"/>
    <lineage>
        <taxon>Eukaryota</taxon>
        <taxon>Fungi</taxon>
        <taxon>Fungi incertae sedis</taxon>
        <taxon>Chytridiomycota</taxon>
        <taxon>Chytridiomycota incertae sedis</taxon>
        <taxon>Chytridiomycetes</taxon>
        <taxon>Rhizophydiales</taxon>
        <taxon>Rhizophydiales incertae sedis</taxon>
        <taxon>Batrachochytrium</taxon>
    </lineage>
</organism>
<evidence type="ECO:0008006" key="8">
    <source>
        <dbReference type="Google" id="ProtNLM"/>
    </source>
</evidence>
<evidence type="ECO:0000313" key="6">
    <source>
        <dbReference type="EMBL" id="KAH6586898.1"/>
    </source>
</evidence>